<dbReference type="EMBL" id="CAJNOG010000123">
    <property type="protein sequence ID" value="CAF0976944.1"/>
    <property type="molecule type" value="Genomic_DNA"/>
</dbReference>
<dbReference type="GO" id="GO:0007154">
    <property type="term" value="P:cell communication"/>
    <property type="evidence" value="ECO:0007669"/>
    <property type="project" value="InterPro"/>
</dbReference>
<dbReference type="EMBL" id="CAJNOE010000222">
    <property type="protein sequence ID" value="CAF1062964.1"/>
    <property type="molecule type" value="Genomic_DNA"/>
</dbReference>
<sequence>MTDEIANLTGISCQKFKCSARGLLLPFGIEACMPIKLRAVLYFIFLLYLFLGIAIIADIFMSSIETITSKRRKIRYPDPGEKDKYLTVEVRTWNDTVANLTLMALGSSSPEILLSIIEIVGNRFEAGELGPGTIVGSAAYNLLMISALCISAIKAPETRKVKLYSVFMITSFFGFFAYIWMFIVLSVISKDVVDLWEAVITFLMFPLVVILAFLAEKNFFASKKIDMDEEEQTLILTPPERDENGSPRNFRKDELLQFLRDLGQTTNLSLEDKAQLFAAKLSESMHRSRMQYRIQGARMLTGGKSLFLNLPDKLQEIYSEVHNRDSLVVDQRASLVSRTGDEEDTIDPDDHRVLIEFSTTTYAILEREQKVNLKIYERAIKPQPIDGNFPGEHTFGRKGTLSKIEVDDDPRLAILEFASSSYAVLEREQRVTVEVVRYGFVNSVLHFRLDTIDGTATAGEDYVKLSEEFKMERGQQEKRITIHVIDDNQWEPDETFFVKLSLPEGEEVRAKLGSKTIALVTIINDDEPGVIEFEEPITLVKESVGKAEIKLVRVNGADGRVSVHYRTKDIDAVATRDYEPSQSEIIFEHGEISKIIAIPIINDLEAEKDESFAVEIYDPTGGATIGKHTKTVVTIINDDDYKTMANKMASLVQVDMDKLSVTKTSWGQQFQDAMNVNGGDLETAKFGHYIGHALAFFWKVLFAFVPPTAMAGGWLTFFVSLFFIALLTAVVGDVAAIFGCLVGLKDSITAISFVALGTSLPDTFASMIAAKNSKSADDAIGNVTGSNSVNVFLGLGLPWLVAAIYWESKNLPFTVKAGDLSFSVLVFSVCCILGMTILILRRFLSVFGKAELGGPTIPKYICSIIFVFLWLGYLTLSSLQAYGYIAWQS</sequence>
<dbReference type="GO" id="GO:0042383">
    <property type="term" value="C:sarcolemma"/>
    <property type="evidence" value="ECO:0007669"/>
    <property type="project" value="TreeGrafter"/>
</dbReference>
<evidence type="ECO:0000313" key="27">
    <source>
        <dbReference type="EMBL" id="CAF3788471.1"/>
    </source>
</evidence>
<reference evidence="26" key="1">
    <citation type="submission" date="2021-02" db="EMBL/GenBank/DDBJ databases">
        <authorList>
            <person name="Nowell W R."/>
        </authorList>
    </citation>
    <scope>NUCLEOTIDE SEQUENCE</scope>
</reference>
<feature type="domain" description="Calx-beta" evidence="21">
    <location>
        <begin position="518"/>
        <end position="617"/>
    </location>
</feature>
<dbReference type="InterPro" id="IPR038081">
    <property type="entry name" value="CalX-like_sf"/>
</dbReference>
<evidence type="ECO:0000256" key="12">
    <source>
        <dbReference type="ARBA" id="ARBA00022860"/>
    </source>
</evidence>
<evidence type="ECO:0000256" key="9">
    <source>
        <dbReference type="ARBA" id="ARBA00022729"/>
    </source>
</evidence>
<feature type="transmembrane region" description="Helical" evidence="20">
    <location>
        <begin position="165"/>
        <end position="189"/>
    </location>
</feature>
<evidence type="ECO:0000256" key="8">
    <source>
        <dbReference type="ARBA" id="ARBA00022723"/>
    </source>
</evidence>
<organism evidence="26 28">
    <name type="scientific">Adineta steineri</name>
    <dbReference type="NCBI Taxonomy" id="433720"/>
    <lineage>
        <taxon>Eukaryota</taxon>
        <taxon>Metazoa</taxon>
        <taxon>Spiralia</taxon>
        <taxon>Gnathifera</taxon>
        <taxon>Rotifera</taxon>
        <taxon>Eurotatoria</taxon>
        <taxon>Bdelloidea</taxon>
        <taxon>Adinetida</taxon>
        <taxon>Adinetidae</taxon>
        <taxon>Adineta</taxon>
    </lineage>
</organism>
<comment type="caution">
    <text evidence="26">The sequence shown here is derived from an EMBL/GenBank/DDBJ whole genome shotgun (WGS) entry which is preliminary data.</text>
</comment>
<evidence type="ECO:0000256" key="15">
    <source>
        <dbReference type="ARBA" id="ARBA00023065"/>
    </source>
</evidence>
<feature type="transmembrane region" description="Helical" evidence="20">
    <location>
        <begin position="39"/>
        <end position="61"/>
    </location>
</feature>
<dbReference type="GO" id="GO:0030424">
    <property type="term" value="C:axon"/>
    <property type="evidence" value="ECO:0007669"/>
    <property type="project" value="TreeGrafter"/>
</dbReference>
<keyword evidence="5" id="KW-1003">Cell membrane</keyword>
<evidence type="ECO:0000256" key="5">
    <source>
        <dbReference type="ARBA" id="ARBA00022475"/>
    </source>
</evidence>
<evidence type="ECO:0000256" key="10">
    <source>
        <dbReference type="ARBA" id="ARBA00022737"/>
    </source>
</evidence>
<dbReference type="Pfam" id="PF01699">
    <property type="entry name" value="Na_Ca_ex"/>
    <property type="match status" value="2"/>
</dbReference>
<dbReference type="Proteomes" id="UP000663891">
    <property type="component" value="Unassembled WGS sequence"/>
</dbReference>
<evidence type="ECO:0000256" key="7">
    <source>
        <dbReference type="ARBA" id="ARBA00022692"/>
    </source>
</evidence>
<dbReference type="Gene3D" id="2.60.40.2030">
    <property type="match status" value="2"/>
</dbReference>
<keyword evidence="9" id="KW-0732">Signal</keyword>
<evidence type="ECO:0000313" key="26">
    <source>
        <dbReference type="EMBL" id="CAF3658158.1"/>
    </source>
</evidence>
<dbReference type="GO" id="GO:0098794">
    <property type="term" value="C:postsynapse"/>
    <property type="evidence" value="ECO:0007669"/>
    <property type="project" value="TreeGrafter"/>
</dbReference>
<gene>
    <name evidence="23" type="ORF">IZO911_LOCUS20979</name>
    <name evidence="22" type="ORF">JYZ213_LOCUS14711</name>
    <name evidence="27" type="ORF">KXQ929_LOCUS16308</name>
    <name evidence="25" type="ORF">OKA104_LOCUS6796</name>
    <name evidence="26" type="ORF">OXD698_LOCUS9425</name>
    <name evidence="24" type="ORF">VCS650_LOCUS22903</name>
</gene>
<dbReference type="Proteomes" id="UP000663860">
    <property type="component" value="Unassembled WGS sequence"/>
</dbReference>
<evidence type="ECO:0000256" key="4">
    <source>
        <dbReference type="ARBA" id="ARBA00022449"/>
    </source>
</evidence>
<keyword evidence="7 20" id="KW-0812">Transmembrane</keyword>
<dbReference type="OrthoDB" id="418484at2759"/>
<evidence type="ECO:0000313" key="25">
    <source>
        <dbReference type="EMBL" id="CAF3604568.1"/>
    </source>
</evidence>
<evidence type="ECO:0000256" key="18">
    <source>
        <dbReference type="ARBA" id="ARBA00023201"/>
    </source>
</evidence>
<keyword evidence="6" id="KW-0109">Calcium transport</keyword>
<dbReference type="InterPro" id="IPR003644">
    <property type="entry name" value="Calx_beta"/>
</dbReference>
<dbReference type="InterPro" id="IPR004837">
    <property type="entry name" value="NaCa_Exmemb"/>
</dbReference>
<evidence type="ECO:0000256" key="14">
    <source>
        <dbReference type="ARBA" id="ARBA00023053"/>
    </source>
</evidence>
<keyword evidence="18" id="KW-0739">Sodium transport</keyword>
<comment type="subcellular location">
    <subcellularLocation>
        <location evidence="1">Cell membrane</location>
        <topology evidence="1">Multi-pass membrane protein</topology>
    </subcellularLocation>
</comment>
<keyword evidence="15" id="KW-0406">Ion transport</keyword>
<protein>
    <recommendedName>
        <fullName evidence="21">Calx-beta domain-containing protein</fullName>
    </recommendedName>
</protein>
<evidence type="ECO:0000256" key="20">
    <source>
        <dbReference type="SAM" id="Phobius"/>
    </source>
</evidence>
<keyword evidence="16 20" id="KW-0472">Membrane</keyword>
<keyword evidence="4" id="KW-0050">Antiport</keyword>
<proteinExistence type="inferred from homology"/>
<evidence type="ECO:0000256" key="6">
    <source>
        <dbReference type="ARBA" id="ARBA00022568"/>
    </source>
</evidence>
<evidence type="ECO:0000256" key="11">
    <source>
        <dbReference type="ARBA" id="ARBA00022837"/>
    </source>
</evidence>
<dbReference type="SUPFAM" id="SSF141072">
    <property type="entry name" value="CalX-like"/>
    <property type="match status" value="2"/>
</dbReference>
<dbReference type="PANTHER" id="PTHR11878:SF76">
    <property type="entry name" value="CALX-BETA DOMAIN-CONTAINING PROTEIN"/>
    <property type="match status" value="1"/>
</dbReference>
<keyword evidence="8" id="KW-0479">Metal-binding</keyword>
<dbReference type="Proteomes" id="UP000663881">
    <property type="component" value="Unassembled WGS sequence"/>
</dbReference>
<dbReference type="Proteomes" id="UP000663844">
    <property type="component" value="Unassembled WGS sequence"/>
</dbReference>
<evidence type="ECO:0000313" key="28">
    <source>
        <dbReference type="Proteomes" id="UP000663844"/>
    </source>
</evidence>
<dbReference type="GO" id="GO:0046872">
    <property type="term" value="F:metal ion binding"/>
    <property type="evidence" value="ECO:0007669"/>
    <property type="project" value="UniProtKB-KW"/>
</dbReference>
<dbReference type="Pfam" id="PF03160">
    <property type="entry name" value="Calx-beta"/>
    <property type="match status" value="1"/>
</dbReference>
<evidence type="ECO:0000313" key="22">
    <source>
        <dbReference type="EMBL" id="CAF0976944.1"/>
    </source>
</evidence>
<dbReference type="EMBL" id="CAJNON010000263">
    <property type="protein sequence ID" value="CAF1152712.1"/>
    <property type="molecule type" value="Genomic_DNA"/>
</dbReference>
<comment type="similarity">
    <text evidence="2">Belongs to the Ca(2+):cation antiporter (CaCA) (TC 2.A.19) family. SLC8 subfamily.</text>
</comment>
<evidence type="ECO:0000313" key="23">
    <source>
        <dbReference type="EMBL" id="CAF1062964.1"/>
    </source>
</evidence>
<evidence type="ECO:0000256" key="1">
    <source>
        <dbReference type="ARBA" id="ARBA00004651"/>
    </source>
</evidence>
<dbReference type="GO" id="GO:0005432">
    <property type="term" value="F:calcium:sodium antiporter activity"/>
    <property type="evidence" value="ECO:0007669"/>
    <property type="project" value="InterPro"/>
</dbReference>
<name>A0A818RRN1_9BILA</name>
<keyword evidence="14" id="KW-0915">Sodium</keyword>
<dbReference type="EMBL" id="CAJOAY010000254">
    <property type="protein sequence ID" value="CAF3604568.1"/>
    <property type="molecule type" value="Genomic_DNA"/>
</dbReference>
<feature type="transmembrane region" description="Helical" evidence="20">
    <location>
        <begin position="789"/>
        <end position="808"/>
    </location>
</feature>
<dbReference type="AlphaFoldDB" id="A0A818RRN1"/>
<dbReference type="Proteomes" id="UP000663868">
    <property type="component" value="Unassembled WGS sequence"/>
</dbReference>
<dbReference type="InterPro" id="IPR044880">
    <property type="entry name" value="NCX_ion-bd_dom_sf"/>
</dbReference>
<evidence type="ECO:0000259" key="21">
    <source>
        <dbReference type="SMART" id="SM00237"/>
    </source>
</evidence>
<evidence type="ECO:0000256" key="13">
    <source>
        <dbReference type="ARBA" id="ARBA00022989"/>
    </source>
</evidence>
<feature type="domain" description="Calx-beta" evidence="21">
    <location>
        <begin position="402"/>
        <end position="501"/>
    </location>
</feature>
<feature type="transmembrane region" description="Helical" evidence="20">
    <location>
        <begin position="820"/>
        <end position="840"/>
    </location>
</feature>
<dbReference type="SMART" id="SM00237">
    <property type="entry name" value="Calx_beta"/>
    <property type="match status" value="2"/>
</dbReference>
<comment type="catalytic activity">
    <reaction evidence="19">
        <text>Ca(2+)(in) + 3 Na(+)(out) = Ca(2+)(out) + 3 Na(+)(in)</text>
        <dbReference type="Rhea" id="RHEA:69955"/>
        <dbReference type="ChEBI" id="CHEBI:29101"/>
        <dbReference type="ChEBI" id="CHEBI:29108"/>
    </reaction>
</comment>
<feature type="transmembrane region" description="Helical" evidence="20">
    <location>
        <begin position="134"/>
        <end position="153"/>
    </location>
</feature>
<evidence type="ECO:0000313" key="24">
    <source>
        <dbReference type="EMBL" id="CAF1152712.1"/>
    </source>
</evidence>
<keyword evidence="3" id="KW-0813">Transport</keyword>
<feature type="transmembrane region" description="Helical" evidence="20">
    <location>
        <begin position="195"/>
        <end position="215"/>
    </location>
</feature>
<keyword evidence="17" id="KW-0325">Glycoprotein</keyword>
<dbReference type="GO" id="GO:0005516">
    <property type="term" value="F:calmodulin binding"/>
    <property type="evidence" value="ECO:0007669"/>
    <property type="project" value="UniProtKB-KW"/>
</dbReference>
<keyword evidence="11" id="KW-0106">Calcium</keyword>
<dbReference type="Proteomes" id="UP000663845">
    <property type="component" value="Unassembled WGS sequence"/>
</dbReference>
<evidence type="ECO:0000256" key="16">
    <source>
        <dbReference type="ARBA" id="ARBA00023136"/>
    </source>
</evidence>
<dbReference type="PANTHER" id="PTHR11878">
    <property type="entry name" value="SODIUM/CALCIUM EXCHANGER"/>
    <property type="match status" value="1"/>
</dbReference>
<keyword evidence="12" id="KW-0112">Calmodulin-binding</keyword>
<evidence type="ECO:0000256" key="19">
    <source>
        <dbReference type="ARBA" id="ARBA00033667"/>
    </source>
</evidence>
<dbReference type="EMBL" id="CAJOBB010000982">
    <property type="protein sequence ID" value="CAF3788471.1"/>
    <property type="molecule type" value="Genomic_DNA"/>
</dbReference>
<keyword evidence="13 20" id="KW-1133">Transmembrane helix</keyword>
<accession>A0A818RRN1</accession>
<dbReference type="PRINTS" id="PR01259">
    <property type="entry name" value="NACAEXCHNGR"/>
</dbReference>
<evidence type="ECO:0000256" key="17">
    <source>
        <dbReference type="ARBA" id="ARBA00023180"/>
    </source>
</evidence>
<dbReference type="Gene3D" id="1.20.1420.30">
    <property type="entry name" value="NCX, central ion-binding region"/>
    <property type="match status" value="2"/>
</dbReference>
<dbReference type="InterPro" id="IPR051171">
    <property type="entry name" value="CaCA"/>
</dbReference>
<feature type="transmembrane region" description="Helical" evidence="20">
    <location>
        <begin position="717"/>
        <end position="744"/>
    </location>
</feature>
<feature type="transmembrane region" description="Helical" evidence="20">
    <location>
        <begin position="860"/>
        <end position="885"/>
    </location>
</feature>
<dbReference type="GO" id="GO:0098703">
    <property type="term" value="P:calcium ion import across plasma membrane"/>
    <property type="evidence" value="ECO:0007669"/>
    <property type="project" value="TreeGrafter"/>
</dbReference>
<evidence type="ECO:0000256" key="3">
    <source>
        <dbReference type="ARBA" id="ARBA00022448"/>
    </source>
</evidence>
<dbReference type="InterPro" id="IPR004836">
    <property type="entry name" value="Na_Ca_Ex"/>
</dbReference>
<dbReference type="EMBL" id="CAJOAZ010000477">
    <property type="protein sequence ID" value="CAF3658158.1"/>
    <property type="molecule type" value="Genomic_DNA"/>
</dbReference>
<keyword evidence="10" id="KW-0677">Repeat</keyword>
<evidence type="ECO:0000256" key="2">
    <source>
        <dbReference type="ARBA" id="ARBA00007489"/>
    </source>
</evidence>